<protein>
    <submittedName>
        <fullName evidence="2">DsrE family protein</fullName>
    </submittedName>
</protein>
<dbReference type="InterPro" id="IPR027396">
    <property type="entry name" value="DsrEFH-like"/>
</dbReference>
<keyword evidence="1" id="KW-0732">Signal</keyword>
<evidence type="ECO:0000313" key="2">
    <source>
        <dbReference type="EMBL" id="MBC2778059.1"/>
    </source>
</evidence>
<sequence length="180" mass="19008">MSLKWGIIAALMAASAPAASQSDAFHPGPVIPGFGNVANVEQDMEIPADAEFRVVFDVSTAADPGEINRTFASAARFLNMHAEAGVPEERIHLAIVIHGRAVRDVTRDPFYGAHTDGAENGSGAAVAELQRHGVRFYVCGQSAAYYGVANADLLPGVEMALSAMTAHALLQQQGYTLNPF</sequence>
<proteinExistence type="predicted"/>
<dbReference type="PANTHER" id="PTHR37691:SF1">
    <property type="entry name" value="BLR3518 PROTEIN"/>
    <property type="match status" value="1"/>
</dbReference>
<dbReference type="EMBL" id="JACJVJ010000002">
    <property type="protein sequence ID" value="MBC2778059.1"/>
    <property type="molecule type" value="Genomic_DNA"/>
</dbReference>
<dbReference type="AlphaFoldDB" id="A0A842I094"/>
<dbReference type="Pfam" id="PF02635">
    <property type="entry name" value="DsrE"/>
    <property type="match status" value="1"/>
</dbReference>
<feature type="chain" id="PRO_5032690373" evidence="1">
    <location>
        <begin position="21"/>
        <end position="180"/>
    </location>
</feature>
<dbReference type="InterPro" id="IPR003787">
    <property type="entry name" value="Sulphur_relay_DsrE/F-like"/>
</dbReference>
<evidence type="ECO:0000313" key="3">
    <source>
        <dbReference type="Proteomes" id="UP000564378"/>
    </source>
</evidence>
<dbReference type="Gene3D" id="3.40.1260.10">
    <property type="entry name" value="DsrEFH-like"/>
    <property type="match status" value="1"/>
</dbReference>
<dbReference type="PANTHER" id="PTHR37691">
    <property type="entry name" value="BLR3518 PROTEIN"/>
    <property type="match status" value="1"/>
</dbReference>
<organism evidence="2 3">
    <name type="scientific">Parasphingopyxis marina</name>
    <dbReference type="NCBI Taxonomy" id="2761622"/>
    <lineage>
        <taxon>Bacteria</taxon>
        <taxon>Pseudomonadati</taxon>
        <taxon>Pseudomonadota</taxon>
        <taxon>Alphaproteobacteria</taxon>
        <taxon>Sphingomonadales</taxon>
        <taxon>Sphingomonadaceae</taxon>
        <taxon>Parasphingopyxis</taxon>
    </lineage>
</organism>
<reference evidence="2 3" key="1">
    <citation type="submission" date="2020-08" db="EMBL/GenBank/DDBJ databases">
        <title>Draft genome sequence of Parasphingopyxis sp. GrpM-11.</title>
        <authorList>
            <person name="Oh J."/>
            <person name="Roh D.-H."/>
        </authorList>
    </citation>
    <scope>NUCLEOTIDE SEQUENCE [LARGE SCALE GENOMIC DNA]</scope>
    <source>
        <strain evidence="2 3">GrpM-11</strain>
    </source>
</reference>
<gene>
    <name evidence="2" type="ORF">H6P80_10570</name>
</gene>
<name>A0A842I094_9SPHN</name>
<evidence type="ECO:0000256" key="1">
    <source>
        <dbReference type="SAM" id="SignalP"/>
    </source>
</evidence>
<feature type="signal peptide" evidence="1">
    <location>
        <begin position="1"/>
        <end position="20"/>
    </location>
</feature>
<keyword evidence="3" id="KW-1185">Reference proteome</keyword>
<comment type="caution">
    <text evidence="2">The sequence shown here is derived from an EMBL/GenBank/DDBJ whole genome shotgun (WGS) entry which is preliminary data.</text>
</comment>
<dbReference type="SUPFAM" id="SSF75169">
    <property type="entry name" value="DsrEFH-like"/>
    <property type="match status" value="1"/>
</dbReference>
<dbReference type="Proteomes" id="UP000564378">
    <property type="component" value="Unassembled WGS sequence"/>
</dbReference>
<accession>A0A842I094</accession>